<evidence type="ECO:0000313" key="2">
    <source>
        <dbReference type="Proteomes" id="UP000780801"/>
    </source>
</evidence>
<dbReference type="EMBL" id="JAABOA010003915">
    <property type="protein sequence ID" value="KAF9578191.1"/>
    <property type="molecule type" value="Genomic_DNA"/>
</dbReference>
<protein>
    <submittedName>
        <fullName evidence="1">Uncharacterized protein</fullName>
    </submittedName>
</protein>
<dbReference type="AlphaFoldDB" id="A0A9P6FN82"/>
<comment type="caution">
    <text evidence="1">The sequence shown here is derived from an EMBL/GenBank/DDBJ whole genome shotgun (WGS) entry which is preliminary data.</text>
</comment>
<dbReference type="OrthoDB" id="2443381at2759"/>
<sequence>MAGQEMKLALDSILMLHPTDSVCVVGILVREPLIEFFLMELHAEGTYVMRRFAVCYISFDPMNMLSIIAMMEAFEHVQEK</sequence>
<accession>A0A9P6FN82</accession>
<gene>
    <name evidence="1" type="ORF">BGW38_006146</name>
</gene>
<proteinExistence type="predicted"/>
<keyword evidence="2" id="KW-1185">Reference proteome</keyword>
<feature type="non-terminal residue" evidence="1">
    <location>
        <position position="80"/>
    </location>
</feature>
<dbReference type="Proteomes" id="UP000780801">
    <property type="component" value="Unassembled WGS sequence"/>
</dbReference>
<evidence type="ECO:0000313" key="1">
    <source>
        <dbReference type="EMBL" id="KAF9578191.1"/>
    </source>
</evidence>
<organism evidence="1 2">
    <name type="scientific">Lunasporangiospora selenospora</name>
    <dbReference type="NCBI Taxonomy" id="979761"/>
    <lineage>
        <taxon>Eukaryota</taxon>
        <taxon>Fungi</taxon>
        <taxon>Fungi incertae sedis</taxon>
        <taxon>Mucoromycota</taxon>
        <taxon>Mortierellomycotina</taxon>
        <taxon>Mortierellomycetes</taxon>
        <taxon>Mortierellales</taxon>
        <taxon>Mortierellaceae</taxon>
        <taxon>Lunasporangiospora</taxon>
    </lineage>
</organism>
<name>A0A9P6FN82_9FUNG</name>
<reference evidence="1" key="1">
    <citation type="journal article" date="2020" name="Fungal Divers.">
        <title>Resolving the Mortierellaceae phylogeny through synthesis of multi-gene phylogenetics and phylogenomics.</title>
        <authorList>
            <person name="Vandepol N."/>
            <person name="Liber J."/>
            <person name="Desiro A."/>
            <person name="Na H."/>
            <person name="Kennedy M."/>
            <person name="Barry K."/>
            <person name="Grigoriev I.V."/>
            <person name="Miller A.N."/>
            <person name="O'Donnell K."/>
            <person name="Stajich J.E."/>
            <person name="Bonito G."/>
        </authorList>
    </citation>
    <scope>NUCLEOTIDE SEQUENCE</scope>
    <source>
        <strain evidence="1">KOD1015</strain>
    </source>
</reference>